<name>A0A9Q3PDK6_9BASI</name>
<keyword evidence="3" id="KW-1185">Reference proteome</keyword>
<feature type="region of interest" description="Disordered" evidence="1">
    <location>
        <begin position="96"/>
        <end position="130"/>
    </location>
</feature>
<comment type="caution">
    <text evidence="2">The sequence shown here is derived from an EMBL/GenBank/DDBJ whole genome shotgun (WGS) entry which is preliminary data.</text>
</comment>
<accession>A0A9Q3PDK6</accession>
<organism evidence="2 3">
    <name type="scientific">Austropuccinia psidii MF-1</name>
    <dbReference type="NCBI Taxonomy" id="1389203"/>
    <lineage>
        <taxon>Eukaryota</taxon>
        <taxon>Fungi</taxon>
        <taxon>Dikarya</taxon>
        <taxon>Basidiomycota</taxon>
        <taxon>Pucciniomycotina</taxon>
        <taxon>Pucciniomycetes</taxon>
        <taxon>Pucciniales</taxon>
        <taxon>Sphaerophragmiaceae</taxon>
        <taxon>Austropuccinia</taxon>
    </lineage>
</organism>
<dbReference type="AlphaFoldDB" id="A0A9Q3PDK6"/>
<proteinExistence type="predicted"/>
<feature type="compositionally biased region" description="Polar residues" evidence="1">
    <location>
        <begin position="98"/>
        <end position="130"/>
    </location>
</feature>
<dbReference type="EMBL" id="AVOT02065167">
    <property type="protein sequence ID" value="MBW0557345.1"/>
    <property type="molecule type" value="Genomic_DNA"/>
</dbReference>
<evidence type="ECO:0000256" key="1">
    <source>
        <dbReference type="SAM" id="MobiDB-lite"/>
    </source>
</evidence>
<evidence type="ECO:0000313" key="3">
    <source>
        <dbReference type="Proteomes" id="UP000765509"/>
    </source>
</evidence>
<protein>
    <submittedName>
        <fullName evidence="2">Uncharacterized protein</fullName>
    </submittedName>
</protein>
<sequence length="146" mass="16891">MNSNYNKSSSSYGFEELSEPNLLQVVNQQYEHIRQLKLKMNRHDQNLEALLHPFNLQENAIKNVFVVSKAKGKQIQRFHSKSFNQPTLQKEHSHNLLAKNQNTKLKTTPTPNEMLQKQISTPPQKQSPNQLLQSEITEAFQPINVT</sequence>
<reference evidence="2" key="1">
    <citation type="submission" date="2021-03" db="EMBL/GenBank/DDBJ databases">
        <title>Draft genome sequence of rust myrtle Austropuccinia psidii MF-1, a brazilian biotype.</title>
        <authorList>
            <person name="Quecine M.C."/>
            <person name="Pachon D.M.R."/>
            <person name="Bonatelli M.L."/>
            <person name="Correr F.H."/>
            <person name="Franceschini L.M."/>
            <person name="Leite T.F."/>
            <person name="Margarido G.R.A."/>
            <person name="Almeida C.A."/>
            <person name="Ferrarezi J.A."/>
            <person name="Labate C.A."/>
        </authorList>
    </citation>
    <scope>NUCLEOTIDE SEQUENCE</scope>
    <source>
        <strain evidence="2">MF-1</strain>
    </source>
</reference>
<evidence type="ECO:0000313" key="2">
    <source>
        <dbReference type="EMBL" id="MBW0557345.1"/>
    </source>
</evidence>
<dbReference type="Proteomes" id="UP000765509">
    <property type="component" value="Unassembled WGS sequence"/>
</dbReference>
<gene>
    <name evidence="2" type="ORF">O181_097060</name>
</gene>